<evidence type="ECO:0000259" key="1">
    <source>
        <dbReference type="Pfam" id="PF00005"/>
    </source>
</evidence>
<dbReference type="EMBL" id="JAGTTL010000015">
    <property type="protein sequence ID" value="KAK6312316.1"/>
    <property type="molecule type" value="Genomic_DNA"/>
</dbReference>
<accession>A0AAN8M5H7</accession>
<evidence type="ECO:0000313" key="2">
    <source>
        <dbReference type="EMBL" id="KAK6312316.1"/>
    </source>
</evidence>
<gene>
    <name evidence="2" type="ORF">J4Q44_G00179800</name>
</gene>
<dbReference type="PANTHER" id="PTHR19229">
    <property type="entry name" value="ATP-BINDING CASSETTE TRANSPORTER SUBFAMILY A ABCA"/>
    <property type="match status" value="1"/>
</dbReference>
<reference evidence="2 3" key="1">
    <citation type="submission" date="2021-04" db="EMBL/GenBank/DDBJ databases">
        <authorList>
            <person name="De Guttry C."/>
            <person name="Zahm M."/>
            <person name="Klopp C."/>
            <person name="Cabau C."/>
            <person name="Louis A."/>
            <person name="Berthelot C."/>
            <person name="Parey E."/>
            <person name="Roest Crollius H."/>
            <person name="Montfort J."/>
            <person name="Robinson-Rechavi M."/>
            <person name="Bucao C."/>
            <person name="Bouchez O."/>
            <person name="Gislard M."/>
            <person name="Lluch J."/>
            <person name="Milhes M."/>
            <person name="Lampietro C."/>
            <person name="Lopez Roques C."/>
            <person name="Donnadieu C."/>
            <person name="Braasch I."/>
            <person name="Desvignes T."/>
            <person name="Postlethwait J."/>
            <person name="Bobe J."/>
            <person name="Wedekind C."/>
            <person name="Guiguen Y."/>
        </authorList>
    </citation>
    <scope>NUCLEOTIDE SEQUENCE [LARGE SCALE GENOMIC DNA]</scope>
    <source>
        <strain evidence="2">Cs_M1</strain>
        <tissue evidence="2">Blood</tissue>
    </source>
</reference>
<dbReference type="AlphaFoldDB" id="A0AAN8M5H7"/>
<dbReference type="InterPro" id="IPR027417">
    <property type="entry name" value="P-loop_NTPase"/>
</dbReference>
<proteinExistence type="predicted"/>
<dbReference type="GO" id="GO:0016020">
    <property type="term" value="C:membrane"/>
    <property type="evidence" value="ECO:0007669"/>
    <property type="project" value="InterPro"/>
</dbReference>
<feature type="domain" description="ABC transporter" evidence="1">
    <location>
        <begin position="3"/>
        <end position="92"/>
    </location>
</feature>
<name>A0AAN8M5H7_9TELE</name>
<dbReference type="InterPro" id="IPR026082">
    <property type="entry name" value="ABCA"/>
</dbReference>
<dbReference type="GO" id="GO:0016887">
    <property type="term" value="F:ATP hydrolysis activity"/>
    <property type="evidence" value="ECO:0007669"/>
    <property type="project" value="InterPro"/>
</dbReference>
<dbReference type="GO" id="GO:0140359">
    <property type="term" value="F:ABC-type transporter activity"/>
    <property type="evidence" value="ECO:0007669"/>
    <property type="project" value="InterPro"/>
</dbReference>
<dbReference type="Gene3D" id="3.40.50.300">
    <property type="entry name" value="P-loop containing nucleotide triphosphate hydrolases"/>
    <property type="match status" value="1"/>
</dbReference>
<dbReference type="InterPro" id="IPR003439">
    <property type="entry name" value="ABC_transporter-like_ATP-bd"/>
</dbReference>
<dbReference type="SUPFAM" id="SSF52540">
    <property type="entry name" value="P-loop containing nucleoside triphosphate hydrolases"/>
    <property type="match status" value="1"/>
</dbReference>
<dbReference type="GO" id="GO:0005524">
    <property type="term" value="F:ATP binding"/>
    <property type="evidence" value="ECO:0007669"/>
    <property type="project" value="InterPro"/>
</dbReference>
<protein>
    <recommendedName>
        <fullName evidence="1">ABC transporter domain-containing protein</fullName>
    </recommendedName>
</protein>
<dbReference type="GO" id="GO:0005319">
    <property type="term" value="F:lipid transporter activity"/>
    <property type="evidence" value="ECO:0007669"/>
    <property type="project" value="TreeGrafter"/>
</dbReference>
<dbReference type="Pfam" id="PF00005">
    <property type="entry name" value="ABC_tran"/>
    <property type="match status" value="1"/>
</dbReference>
<keyword evidence="3" id="KW-1185">Reference proteome</keyword>
<comment type="caution">
    <text evidence="2">The sequence shown here is derived from an EMBL/GenBank/DDBJ whole genome shotgun (WGS) entry which is preliminary data.</text>
</comment>
<dbReference type="Proteomes" id="UP001356427">
    <property type="component" value="Unassembled WGS sequence"/>
</dbReference>
<evidence type="ECO:0000313" key="3">
    <source>
        <dbReference type="Proteomes" id="UP001356427"/>
    </source>
</evidence>
<dbReference type="PANTHER" id="PTHR19229:SF250">
    <property type="entry name" value="ABC TRANSPORTER DOMAIN-CONTAINING PROTEIN-RELATED"/>
    <property type="match status" value="1"/>
</dbReference>
<sequence length="113" mass="12789">MFEGQITVLLGHNGAGKTTTLSMLTGLFPPSSGRAYINGYDICQDMALIRHSLGLCPQHRLLFDNLTVREHLLFYFSTHRFELLFSELEMNREELGIASYGASVTTMEEVFLR</sequence>
<organism evidence="2 3">
    <name type="scientific">Coregonus suidteri</name>
    <dbReference type="NCBI Taxonomy" id="861788"/>
    <lineage>
        <taxon>Eukaryota</taxon>
        <taxon>Metazoa</taxon>
        <taxon>Chordata</taxon>
        <taxon>Craniata</taxon>
        <taxon>Vertebrata</taxon>
        <taxon>Euteleostomi</taxon>
        <taxon>Actinopterygii</taxon>
        <taxon>Neopterygii</taxon>
        <taxon>Teleostei</taxon>
        <taxon>Protacanthopterygii</taxon>
        <taxon>Salmoniformes</taxon>
        <taxon>Salmonidae</taxon>
        <taxon>Coregoninae</taxon>
        <taxon>Coregonus</taxon>
    </lineage>
</organism>